<sequence>MRGLPQALLALIQNKQHARVLRLSFPNDDHPAPAMVVNRLQAREELSRDFEYVLEILADDARIPLKELQGKMAVVELVRADGSTRYFSGVVASFRLVKSNGGIAFYEMILRPWLWYLTLRKNNFLFHGKTLREQTEIIFKNYGAHANWDSRVKAADIPVTEACQFDESDSNYLHRRWEDAGWHYWYEHDDKGHKLILSDDSTYAAPIDGSNPEIRFQRHAGAQEENAIHAWSPVRDIVPGQVALSSFNFKYPVPSNVNIPTLNKQGDVLNIESYEYTGAYGYKNDEDGDKQARLRMEEIETSGKHIEAAGNNRDVQPGRWFRLTDHFSNSVFGQSAERGKHEYLVVSVVHTASNNYLQQADEVTDYSNRLSCIRKSIPWRPGRGYHSVATKIHGPQT</sequence>
<dbReference type="Proteomes" id="UP001596045">
    <property type="component" value="Unassembled WGS sequence"/>
</dbReference>
<comment type="caution">
    <text evidence="1">The sequence shown here is derived from an EMBL/GenBank/DDBJ whole genome shotgun (WGS) entry which is preliminary data.</text>
</comment>
<dbReference type="InterPro" id="IPR017847">
    <property type="entry name" value="T6SS_RhsGE_Vgr_subset"/>
</dbReference>
<keyword evidence="2" id="KW-1185">Reference proteome</keyword>
<dbReference type="InterPro" id="IPR006533">
    <property type="entry name" value="T6SS_Vgr_RhsGE"/>
</dbReference>
<proteinExistence type="predicted"/>
<dbReference type="Gene3D" id="4.10.220.110">
    <property type="match status" value="1"/>
</dbReference>
<name>A0ABW0M628_9BURK</name>
<dbReference type="NCBIfam" id="TIGR01646">
    <property type="entry name" value="vgr_GE"/>
    <property type="match status" value="1"/>
</dbReference>
<evidence type="ECO:0000313" key="2">
    <source>
        <dbReference type="Proteomes" id="UP001596045"/>
    </source>
</evidence>
<dbReference type="Gene3D" id="3.55.50.10">
    <property type="entry name" value="Baseplate protein-like domains"/>
    <property type="match status" value="1"/>
</dbReference>
<dbReference type="SUPFAM" id="SSF69279">
    <property type="entry name" value="Phage tail proteins"/>
    <property type="match status" value="2"/>
</dbReference>
<feature type="non-terminal residue" evidence="1">
    <location>
        <position position="397"/>
    </location>
</feature>
<evidence type="ECO:0000313" key="1">
    <source>
        <dbReference type="EMBL" id="MFC5473478.1"/>
    </source>
</evidence>
<reference evidence="2" key="1">
    <citation type="journal article" date="2019" name="Int. J. Syst. Evol. Microbiol.">
        <title>The Global Catalogue of Microorganisms (GCM) 10K type strain sequencing project: providing services to taxonomists for standard genome sequencing and annotation.</title>
        <authorList>
            <consortium name="The Broad Institute Genomics Platform"/>
            <consortium name="The Broad Institute Genome Sequencing Center for Infectious Disease"/>
            <person name="Wu L."/>
            <person name="Ma J."/>
        </authorList>
    </citation>
    <scope>NUCLEOTIDE SEQUENCE [LARGE SCALE GENOMIC DNA]</scope>
    <source>
        <strain evidence="2">JCM 17066</strain>
    </source>
</reference>
<gene>
    <name evidence="1" type="ORF">ACFPM8_05850</name>
</gene>
<protein>
    <submittedName>
        <fullName evidence="1">Type VI secretion system Vgr family protein</fullName>
    </submittedName>
</protein>
<dbReference type="Pfam" id="PF05954">
    <property type="entry name" value="Phage_GPD"/>
    <property type="match status" value="1"/>
</dbReference>
<dbReference type="RefSeq" id="WP_378996031.1">
    <property type="nucleotide sequence ID" value="NZ_JBHSMT010000009.1"/>
</dbReference>
<dbReference type="EMBL" id="JBHSMT010000009">
    <property type="protein sequence ID" value="MFC5473478.1"/>
    <property type="molecule type" value="Genomic_DNA"/>
</dbReference>
<dbReference type="Gene3D" id="2.30.110.50">
    <property type="match status" value="1"/>
</dbReference>
<organism evidence="1 2">
    <name type="scientific">Paraherbaspirillum soli</name>
    <dbReference type="NCBI Taxonomy" id="631222"/>
    <lineage>
        <taxon>Bacteria</taxon>
        <taxon>Pseudomonadati</taxon>
        <taxon>Pseudomonadota</taxon>
        <taxon>Betaproteobacteria</taxon>
        <taxon>Burkholderiales</taxon>
        <taxon>Oxalobacteraceae</taxon>
        <taxon>Paraherbaspirillum</taxon>
    </lineage>
</organism>
<dbReference type="NCBIfam" id="TIGR03361">
    <property type="entry name" value="VI_Rhs_Vgr"/>
    <property type="match status" value="1"/>
</dbReference>
<accession>A0ABW0M628</accession>